<feature type="region of interest" description="Disordered" evidence="1">
    <location>
        <begin position="16"/>
        <end position="80"/>
    </location>
</feature>
<proteinExistence type="predicted"/>
<name>A0A369J9I2_HYPMA</name>
<organism evidence="2 3">
    <name type="scientific">Hypsizygus marmoreus</name>
    <name type="common">White beech mushroom</name>
    <name type="synonym">Agaricus marmoreus</name>
    <dbReference type="NCBI Taxonomy" id="39966"/>
    <lineage>
        <taxon>Eukaryota</taxon>
        <taxon>Fungi</taxon>
        <taxon>Dikarya</taxon>
        <taxon>Basidiomycota</taxon>
        <taxon>Agaricomycotina</taxon>
        <taxon>Agaricomycetes</taxon>
        <taxon>Agaricomycetidae</taxon>
        <taxon>Agaricales</taxon>
        <taxon>Tricholomatineae</taxon>
        <taxon>Lyophyllaceae</taxon>
        <taxon>Hypsizygus</taxon>
    </lineage>
</organism>
<keyword evidence="3" id="KW-1185">Reference proteome</keyword>
<evidence type="ECO:0000313" key="3">
    <source>
        <dbReference type="Proteomes" id="UP000076154"/>
    </source>
</evidence>
<feature type="compositionally biased region" description="Basic and acidic residues" evidence="1">
    <location>
        <begin position="60"/>
        <end position="80"/>
    </location>
</feature>
<reference evidence="2" key="1">
    <citation type="submission" date="2018-04" db="EMBL/GenBank/DDBJ databases">
        <title>Whole genome sequencing of Hypsizygus marmoreus.</title>
        <authorList>
            <person name="Choi I.-G."/>
            <person name="Min B."/>
            <person name="Kim J.-G."/>
            <person name="Kim S."/>
            <person name="Oh Y.-L."/>
            <person name="Kong W.-S."/>
            <person name="Park H."/>
            <person name="Jeong J."/>
            <person name="Song E.-S."/>
        </authorList>
    </citation>
    <scope>NUCLEOTIDE SEQUENCE [LARGE SCALE GENOMIC DNA]</scope>
    <source>
        <strain evidence="2">51987-8</strain>
    </source>
</reference>
<gene>
    <name evidence="2" type="ORF">Hypma_002774</name>
</gene>
<evidence type="ECO:0000256" key="1">
    <source>
        <dbReference type="SAM" id="MobiDB-lite"/>
    </source>
</evidence>
<accession>A0A369J9I2</accession>
<dbReference type="AlphaFoldDB" id="A0A369J9I2"/>
<dbReference type="Proteomes" id="UP000076154">
    <property type="component" value="Unassembled WGS sequence"/>
</dbReference>
<feature type="compositionally biased region" description="Basic and acidic residues" evidence="1">
    <location>
        <begin position="24"/>
        <end position="35"/>
    </location>
</feature>
<comment type="caution">
    <text evidence="2">The sequence shown here is derived from an EMBL/GenBank/DDBJ whole genome shotgun (WGS) entry which is preliminary data.</text>
</comment>
<evidence type="ECO:0000313" key="2">
    <source>
        <dbReference type="EMBL" id="RDB16413.1"/>
    </source>
</evidence>
<protein>
    <submittedName>
        <fullName evidence="2">Uncharacterized protein</fullName>
    </submittedName>
</protein>
<dbReference type="EMBL" id="LUEZ02000124">
    <property type="protein sequence ID" value="RDB16413.1"/>
    <property type="molecule type" value="Genomic_DNA"/>
</dbReference>
<sequence>MCHILTPRLRRRGLWPNFRRSSHTKNDEHCGDKFGKKNKANPSIQSAKEHETQCNQALTEQKDTDRPAESTAEQKKPSEP</sequence>
<dbReference type="InParanoid" id="A0A369J9I2"/>